<evidence type="ECO:0000256" key="6">
    <source>
        <dbReference type="ARBA" id="ARBA00023204"/>
    </source>
</evidence>
<organism evidence="15 16">
    <name type="scientific">Cylindrotheca closterium</name>
    <dbReference type="NCBI Taxonomy" id="2856"/>
    <lineage>
        <taxon>Eukaryota</taxon>
        <taxon>Sar</taxon>
        <taxon>Stramenopiles</taxon>
        <taxon>Ochrophyta</taxon>
        <taxon>Bacillariophyta</taxon>
        <taxon>Bacillariophyceae</taxon>
        <taxon>Bacillariophycidae</taxon>
        <taxon>Bacillariales</taxon>
        <taxon>Bacillariaceae</taxon>
        <taxon>Cylindrotheca</taxon>
    </lineage>
</organism>
<evidence type="ECO:0000256" key="8">
    <source>
        <dbReference type="ARBA" id="ARBA00023242"/>
    </source>
</evidence>
<dbReference type="GO" id="GO:0006289">
    <property type="term" value="P:nucleotide-excision repair"/>
    <property type="evidence" value="ECO:0007669"/>
    <property type="project" value="InterPro"/>
</dbReference>
<dbReference type="GO" id="GO:0034039">
    <property type="term" value="F:8-oxo-7,8-dihydroguanine DNA N-glycosylase activity"/>
    <property type="evidence" value="ECO:0007669"/>
    <property type="project" value="TreeGrafter"/>
</dbReference>
<evidence type="ECO:0000256" key="12">
    <source>
        <dbReference type="SAM" id="MobiDB-lite"/>
    </source>
</evidence>
<dbReference type="EC" id="4.2.99.18" evidence="3"/>
<dbReference type="Pfam" id="PF00730">
    <property type="entry name" value="HhH-GPD"/>
    <property type="match status" value="1"/>
</dbReference>
<comment type="catalytic activity">
    <reaction evidence="11">
        <text>2'-deoxyribonucleotide-(2'-deoxyribose 5'-phosphate)-2'-deoxyribonucleotide-DNA = a 3'-end 2'-deoxyribonucleotide-(2,3-dehydro-2,3-deoxyribose 5'-phosphate)-DNA + a 5'-end 5'-phospho-2'-deoxyribonucleoside-DNA + H(+)</text>
        <dbReference type="Rhea" id="RHEA:66592"/>
        <dbReference type="Rhea" id="RHEA-COMP:13180"/>
        <dbReference type="Rhea" id="RHEA-COMP:16897"/>
        <dbReference type="Rhea" id="RHEA-COMP:17067"/>
        <dbReference type="ChEBI" id="CHEBI:15378"/>
        <dbReference type="ChEBI" id="CHEBI:136412"/>
        <dbReference type="ChEBI" id="CHEBI:157695"/>
        <dbReference type="ChEBI" id="CHEBI:167181"/>
        <dbReference type="EC" id="4.2.99.18"/>
    </reaction>
</comment>
<keyword evidence="13" id="KW-0732">Signal</keyword>
<keyword evidence="10" id="KW-0326">Glycosidase</keyword>
<keyword evidence="5" id="KW-0378">Hydrolase</keyword>
<keyword evidence="4" id="KW-0227">DNA damage</keyword>
<dbReference type="GO" id="GO:0140078">
    <property type="term" value="F:class I DNA-(apurinic or apyrimidinic site) endonuclease activity"/>
    <property type="evidence" value="ECO:0007669"/>
    <property type="project" value="UniProtKB-EC"/>
</dbReference>
<dbReference type="InterPro" id="IPR012904">
    <property type="entry name" value="OGG_N"/>
</dbReference>
<dbReference type="AlphaFoldDB" id="A0AAD2FP62"/>
<keyword evidence="8" id="KW-0539">Nucleus</keyword>
<dbReference type="GO" id="GO:0006285">
    <property type="term" value="P:base-excision repair, AP site formation"/>
    <property type="evidence" value="ECO:0007669"/>
    <property type="project" value="TreeGrafter"/>
</dbReference>
<evidence type="ECO:0000259" key="14">
    <source>
        <dbReference type="SMART" id="SM00478"/>
    </source>
</evidence>
<dbReference type="Proteomes" id="UP001295423">
    <property type="component" value="Unassembled WGS sequence"/>
</dbReference>
<keyword evidence="9" id="KW-0511">Multifunctional enzyme</keyword>
<dbReference type="InterPro" id="IPR052054">
    <property type="entry name" value="Oxidative_DNA_repair_enzyme"/>
</dbReference>
<dbReference type="SUPFAM" id="SSF48150">
    <property type="entry name" value="DNA-glycosylase"/>
    <property type="match status" value="1"/>
</dbReference>
<evidence type="ECO:0000256" key="11">
    <source>
        <dbReference type="ARBA" id="ARBA00044632"/>
    </source>
</evidence>
<dbReference type="GO" id="GO:0003684">
    <property type="term" value="F:damaged DNA binding"/>
    <property type="evidence" value="ECO:0007669"/>
    <property type="project" value="InterPro"/>
</dbReference>
<evidence type="ECO:0000256" key="4">
    <source>
        <dbReference type="ARBA" id="ARBA00022763"/>
    </source>
</evidence>
<dbReference type="InterPro" id="IPR011257">
    <property type="entry name" value="DNA_glycosylase"/>
</dbReference>
<feature type="chain" id="PRO_5042114670" description="DNA-(apurinic or apyrimidinic site) lyase" evidence="13">
    <location>
        <begin position="27"/>
        <end position="461"/>
    </location>
</feature>
<dbReference type="SMART" id="SM00478">
    <property type="entry name" value="ENDO3c"/>
    <property type="match status" value="1"/>
</dbReference>
<dbReference type="FunFam" id="1.10.1670.10:FF:000005">
    <property type="entry name" value="N-glycosylase/DNA lyase OGG1"/>
    <property type="match status" value="1"/>
</dbReference>
<sequence length="461" mass="51909">MVSTRSRVSTTTITFSSLLPLTVLSAAKIVSQEKKKSSLVVTPSPASRKRRRTTKTDESSSSPNKNKNDATAKKELNFATTLTPELVASINPDQKYIDLVVPPAELRPSATLTTGQCFHWKAVVAIADEDENGTIKKESAWGTHDATEWVGIIRLPDGRSCVLAIRETPSSTLYRPLTTTVPTADIEQYLRSYFRLDDSLGHLYQKWSKADDRLATIAKCIPGVRILEQDPFECLISFICSSNNNIPRITKMVNSIRANYGEELLTIGDEKYYSFPSSEDLLAKGNDDDFRKKCGLGYRSKYILETLQILKKHGGEEYLRNFRSMQDDPNLVQEKLCEFCGVGRKVADCVALFSLRQDDAIPVDVHVWNIARRDYDPGNALEQVKSLSPTTYKQVGDLFRSRFPDKAGWAHSLLFVAELPSFRPVLPSELIAQMDQYKQEEELKKKEAAAVKKKKKEEKKK</sequence>
<evidence type="ECO:0000256" key="3">
    <source>
        <dbReference type="ARBA" id="ARBA00012720"/>
    </source>
</evidence>
<dbReference type="Gene3D" id="1.10.1670.10">
    <property type="entry name" value="Helix-hairpin-Helix base-excision DNA repair enzymes (C-terminal)"/>
    <property type="match status" value="1"/>
</dbReference>
<evidence type="ECO:0000313" key="16">
    <source>
        <dbReference type="Proteomes" id="UP001295423"/>
    </source>
</evidence>
<evidence type="ECO:0000256" key="1">
    <source>
        <dbReference type="ARBA" id="ARBA00004123"/>
    </source>
</evidence>
<evidence type="ECO:0000256" key="10">
    <source>
        <dbReference type="ARBA" id="ARBA00023295"/>
    </source>
</evidence>
<keyword evidence="7" id="KW-0456">Lyase</keyword>
<dbReference type="Gene3D" id="1.10.340.30">
    <property type="entry name" value="Hypothetical protein, domain 2"/>
    <property type="match status" value="1"/>
</dbReference>
<gene>
    <name evidence="15" type="ORF">CYCCA115_LOCUS11134</name>
</gene>
<dbReference type="PANTHER" id="PTHR10242:SF2">
    <property type="entry name" value="N-GLYCOSYLASE_DNA LYASE"/>
    <property type="match status" value="1"/>
</dbReference>
<comment type="similarity">
    <text evidence="2">Belongs to the type-1 OGG1 family.</text>
</comment>
<evidence type="ECO:0000256" key="13">
    <source>
        <dbReference type="SAM" id="SignalP"/>
    </source>
</evidence>
<name>A0AAD2FP62_9STRA</name>
<evidence type="ECO:0000256" key="5">
    <source>
        <dbReference type="ARBA" id="ARBA00022801"/>
    </source>
</evidence>
<dbReference type="CDD" id="cd00056">
    <property type="entry name" value="ENDO3c"/>
    <property type="match status" value="1"/>
</dbReference>
<proteinExistence type="inferred from homology"/>
<accession>A0AAD2FP62</accession>
<keyword evidence="6" id="KW-0234">DNA repair</keyword>
<dbReference type="Gene3D" id="3.30.310.40">
    <property type="match status" value="1"/>
</dbReference>
<feature type="domain" description="HhH-GPD" evidence="14">
    <location>
        <begin position="240"/>
        <end position="419"/>
    </location>
</feature>
<dbReference type="GO" id="GO:0005634">
    <property type="term" value="C:nucleus"/>
    <property type="evidence" value="ECO:0007669"/>
    <property type="project" value="UniProtKB-SubCell"/>
</dbReference>
<dbReference type="Pfam" id="PF07934">
    <property type="entry name" value="OGG_N"/>
    <property type="match status" value="1"/>
</dbReference>
<comment type="subcellular location">
    <subcellularLocation>
        <location evidence="1">Nucleus</location>
    </subcellularLocation>
</comment>
<evidence type="ECO:0000313" key="15">
    <source>
        <dbReference type="EMBL" id="CAJ1947413.1"/>
    </source>
</evidence>
<evidence type="ECO:0000256" key="7">
    <source>
        <dbReference type="ARBA" id="ARBA00023239"/>
    </source>
</evidence>
<protein>
    <recommendedName>
        <fullName evidence="3">DNA-(apurinic or apyrimidinic site) lyase</fullName>
        <ecNumber evidence="3">4.2.99.18</ecNumber>
    </recommendedName>
</protein>
<evidence type="ECO:0000256" key="9">
    <source>
        <dbReference type="ARBA" id="ARBA00023268"/>
    </source>
</evidence>
<feature type="signal peptide" evidence="13">
    <location>
        <begin position="1"/>
        <end position="26"/>
    </location>
</feature>
<dbReference type="InterPro" id="IPR023170">
    <property type="entry name" value="HhH_base_excis_C"/>
</dbReference>
<comment type="caution">
    <text evidence="15">The sequence shown here is derived from an EMBL/GenBank/DDBJ whole genome shotgun (WGS) entry which is preliminary data.</text>
</comment>
<dbReference type="InterPro" id="IPR003265">
    <property type="entry name" value="HhH-GPD_domain"/>
</dbReference>
<feature type="region of interest" description="Disordered" evidence="12">
    <location>
        <begin position="35"/>
        <end position="73"/>
    </location>
</feature>
<dbReference type="SUPFAM" id="SSF55945">
    <property type="entry name" value="TATA-box binding protein-like"/>
    <property type="match status" value="1"/>
</dbReference>
<reference evidence="15" key="1">
    <citation type="submission" date="2023-08" db="EMBL/GenBank/DDBJ databases">
        <authorList>
            <person name="Audoor S."/>
            <person name="Bilcke G."/>
        </authorList>
    </citation>
    <scope>NUCLEOTIDE SEQUENCE</scope>
</reference>
<dbReference type="EMBL" id="CAKOGP040001725">
    <property type="protein sequence ID" value="CAJ1947413.1"/>
    <property type="molecule type" value="Genomic_DNA"/>
</dbReference>
<evidence type="ECO:0000256" key="2">
    <source>
        <dbReference type="ARBA" id="ARBA00010679"/>
    </source>
</evidence>
<keyword evidence="16" id="KW-1185">Reference proteome</keyword>
<dbReference type="PANTHER" id="PTHR10242">
    <property type="entry name" value="8-OXOGUANINE DNA GLYCOSYLASE"/>
    <property type="match status" value="1"/>
</dbReference>